<keyword evidence="7" id="KW-1185">Reference proteome</keyword>
<dbReference type="GO" id="GO:0006508">
    <property type="term" value="P:proteolysis"/>
    <property type="evidence" value="ECO:0007669"/>
    <property type="project" value="UniProtKB-KW"/>
</dbReference>
<organism evidence="6 7">
    <name type="scientific">Gracilariopsis chorda</name>
    <dbReference type="NCBI Taxonomy" id="448386"/>
    <lineage>
        <taxon>Eukaryota</taxon>
        <taxon>Rhodophyta</taxon>
        <taxon>Florideophyceae</taxon>
        <taxon>Rhodymeniophycidae</taxon>
        <taxon>Gracilariales</taxon>
        <taxon>Gracilariaceae</taxon>
        <taxon>Gracilariopsis</taxon>
    </lineage>
</organism>
<evidence type="ECO:0000313" key="6">
    <source>
        <dbReference type="EMBL" id="PXF49523.1"/>
    </source>
</evidence>
<dbReference type="PROSITE" id="PS00134">
    <property type="entry name" value="TRYPSIN_HIS"/>
    <property type="match status" value="1"/>
</dbReference>
<feature type="chain" id="PRO_5015901614" evidence="4">
    <location>
        <begin position="25"/>
        <end position="349"/>
    </location>
</feature>
<dbReference type="PRINTS" id="PR00722">
    <property type="entry name" value="CHYMOTRYPSIN"/>
</dbReference>
<dbReference type="SUPFAM" id="SSF50494">
    <property type="entry name" value="Trypsin-like serine proteases"/>
    <property type="match status" value="1"/>
</dbReference>
<dbReference type="InterPro" id="IPR043504">
    <property type="entry name" value="Peptidase_S1_PA_chymotrypsin"/>
</dbReference>
<evidence type="ECO:0000256" key="2">
    <source>
        <dbReference type="ARBA" id="ARBA00023157"/>
    </source>
</evidence>
<feature type="signal peptide" evidence="4">
    <location>
        <begin position="1"/>
        <end position="24"/>
    </location>
</feature>
<feature type="compositionally biased region" description="Polar residues" evidence="3">
    <location>
        <begin position="310"/>
        <end position="349"/>
    </location>
</feature>
<feature type="domain" description="Peptidase S1" evidence="5">
    <location>
        <begin position="43"/>
        <end position="293"/>
    </location>
</feature>
<dbReference type="Gene3D" id="2.40.10.10">
    <property type="entry name" value="Trypsin-like serine proteases"/>
    <property type="match status" value="1"/>
</dbReference>
<dbReference type="Proteomes" id="UP000247409">
    <property type="component" value="Unassembled WGS sequence"/>
</dbReference>
<dbReference type="InterPro" id="IPR018114">
    <property type="entry name" value="TRYPSIN_HIS"/>
</dbReference>
<dbReference type="STRING" id="448386.A0A2V3J5D3"/>
<comment type="similarity">
    <text evidence="1">Belongs to the peptidase S1 family.</text>
</comment>
<keyword evidence="2" id="KW-1015">Disulfide bond</keyword>
<dbReference type="OrthoDB" id="6380398at2759"/>
<reference evidence="6 7" key="1">
    <citation type="journal article" date="2018" name="Mol. Biol. Evol.">
        <title>Analysis of the draft genome of the red seaweed Gracilariopsis chorda provides insights into genome size evolution in Rhodophyta.</title>
        <authorList>
            <person name="Lee J."/>
            <person name="Yang E.C."/>
            <person name="Graf L."/>
            <person name="Yang J.H."/>
            <person name="Qiu H."/>
            <person name="Zel Zion U."/>
            <person name="Chan C.X."/>
            <person name="Stephens T.G."/>
            <person name="Weber A.P.M."/>
            <person name="Boo G.H."/>
            <person name="Boo S.M."/>
            <person name="Kim K.M."/>
            <person name="Shin Y."/>
            <person name="Jung M."/>
            <person name="Lee S.J."/>
            <person name="Yim H.S."/>
            <person name="Lee J.H."/>
            <person name="Bhattacharya D."/>
            <person name="Yoon H.S."/>
        </authorList>
    </citation>
    <scope>NUCLEOTIDE SEQUENCE [LARGE SCALE GENOMIC DNA]</scope>
    <source>
        <strain evidence="6 7">SKKU-2015</strain>
        <tissue evidence="6">Whole body</tissue>
    </source>
</reference>
<accession>A0A2V3J5D3</accession>
<comment type="caution">
    <text evidence="6">The sequence shown here is derived from an EMBL/GenBank/DDBJ whole genome shotgun (WGS) entry which is preliminary data.</text>
</comment>
<keyword evidence="4" id="KW-0732">Signal</keyword>
<dbReference type="PROSITE" id="PS50240">
    <property type="entry name" value="TRYPSIN_DOM"/>
    <property type="match status" value="1"/>
</dbReference>
<dbReference type="InterPro" id="IPR050430">
    <property type="entry name" value="Peptidase_S1"/>
</dbReference>
<evidence type="ECO:0000313" key="7">
    <source>
        <dbReference type="Proteomes" id="UP000247409"/>
    </source>
</evidence>
<sequence>MTITGKSVSLILIVCISLVLRSESAVIGTNEKQTDLDQSSARVVHGVPVTDKNEYPFVVDLSQHEVAISSTRFCTGTLITPEIVLTAAHCVLNEGYTSPVYATVGRIELEDKHSNNKHAQTFRTIASMAHPDYAGIGSPNDIAIMLLNQTSDAPTVSLAETSPEKDDVAWVVGYGIQMLGTVEQSAQPIEVLSGRLQKTALRIQERAYCDVPGGQLKTPEGMLCTSGVKEGSSACRGDSGGGLFLQLQGETNREPETIQVGVVSYGDSKCASEESGVFTDVASNVEWVAKSVKKLRKVLYPEKNEAEPQTPVTSQGDDSSSETTQNSEEGKQNSMSLIPILPSTNKSNM</sequence>
<evidence type="ECO:0000256" key="1">
    <source>
        <dbReference type="ARBA" id="ARBA00007664"/>
    </source>
</evidence>
<feature type="region of interest" description="Disordered" evidence="3">
    <location>
        <begin position="303"/>
        <end position="349"/>
    </location>
</feature>
<dbReference type="SMART" id="SM00020">
    <property type="entry name" value="Tryp_SPc"/>
    <property type="match status" value="1"/>
</dbReference>
<dbReference type="PANTHER" id="PTHR24276:SF98">
    <property type="entry name" value="FI18310P1-RELATED"/>
    <property type="match status" value="1"/>
</dbReference>
<evidence type="ECO:0000259" key="5">
    <source>
        <dbReference type="PROSITE" id="PS50240"/>
    </source>
</evidence>
<proteinExistence type="inferred from homology"/>
<evidence type="ECO:0000256" key="3">
    <source>
        <dbReference type="SAM" id="MobiDB-lite"/>
    </source>
</evidence>
<evidence type="ECO:0000256" key="4">
    <source>
        <dbReference type="SAM" id="SignalP"/>
    </source>
</evidence>
<dbReference type="InterPro" id="IPR001314">
    <property type="entry name" value="Peptidase_S1A"/>
</dbReference>
<gene>
    <name evidence="6" type="ORF">BWQ96_00593</name>
</gene>
<dbReference type="AlphaFoldDB" id="A0A2V3J5D3"/>
<dbReference type="EMBL" id="NBIV01000004">
    <property type="protein sequence ID" value="PXF49523.1"/>
    <property type="molecule type" value="Genomic_DNA"/>
</dbReference>
<dbReference type="CDD" id="cd00190">
    <property type="entry name" value="Tryp_SPc"/>
    <property type="match status" value="1"/>
</dbReference>
<protein>
    <submittedName>
        <fullName evidence="6">Trypsin-like protease</fullName>
    </submittedName>
</protein>
<dbReference type="Pfam" id="PF00089">
    <property type="entry name" value="Trypsin"/>
    <property type="match status" value="1"/>
</dbReference>
<keyword evidence="6" id="KW-0378">Hydrolase</keyword>
<dbReference type="InterPro" id="IPR009003">
    <property type="entry name" value="Peptidase_S1_PA"/>
</dbReference>
<name>A0A2V3J5D3_9FLOR</name>
<keyword evidence="6" id="KW-0645">Protease</keyword>
<dbReference type="PANTHER" id="PTHR24276">
    <property type="entry name" value="POLYSERASE-RELATED"/>
    <property type="match status" value="1"/>
</dbReference>
<dbReference type="GO" id="GO:0004252">
    <property type="term" value="F:serine-type endopeptidase activity"/>
    <property type="evidence" value="ECO:0007669"/>
    <property type="project" value="InterPro"/>
</dbReference>
<dbReference type="InterPro" id="IPR001254">
    <property type="entry name" value="Trypsin_dom"/>
</dbReference>